<dbReference type="EMBL" id="GBXM01038245">
    <property type="protein sequence ID" value="JAH70332.1"/>
    <property type="molecule type" value="Transcribed_RNA"/>
</dbReference>
<reference evidence="1" key="2">
    <citation type="journal article" date="2015" name="Fish Shellfish Immunol.">
        <title>Early steps in the European eel (Anguilla anguilla)-Vibrio vulnificus interaction in the gills: Role of the RtxA13 toxin.</title>
        <authorList>
            <person name="Callol A."/>
            <person name="Pajuelo D."/>
            <person name="Ebbesson L."/>
            <person name="Teles M."/>
            <person name="MacKenzie S."/>
            <person name="Amaro C."/>
        </authorList>
    </citation>
    <scope>NUCLEOTIDE SEQUENCE</scope>
</reference>
<reference evidence="1" key="1">
    <citation type="submission" date="2014-11" db="EMBL/GenBank/DDBJ databases">
        <authorList>
            <person name="Amaro Gonzalez C."/>
        </authorList>
    </citation>
    <scope>NUCLEOTIDE SEQUENCE</scope>
</reference>
<protein>
    <submittedName>
        <fullName evidence="1">Uncharacterized protein</fullName>
    </submittedName>
</protein>
<sequence>MLAVAVYLRNKRFLKTDRLVRPQAGVLSKTVVMPGRAKIRAET</sequence>
<name>A0A0E9UWZ7_ANGAN</name>
<dbReference type="AlphaFoldDB" id="A0A0E9UWZ7"/>
<proteinExistence type="predicted"/>
<dbReference type="EMBL" id="GBXM01035857">
    <property type="protein sequence ID" value="JAH72720.1"/>
    <property type="molecule type" value="Transcribed_RNA"/>
</dbReference>
<organism evidence="1">
    <name type="scientific">Anguilla anguilla</name>
    <name type="common">European freshwater eel</name>
    <name type="synonym">Muraena anguilla</name>
    <dbReference type="NCBI Taxonomy" id="7936"/>
    <lineage>
        <taxon>Eukaryota</taxon>
        <taxon>Metazoa</taxon>
        <taxon>Chordata</taxon>
        <taxon>Craniata</taxon>
        <taxon>Vertebrata</taxon>
        <taxon>Euteleostomi</taxon>
        <taxon>Actinopterygii</taxon>
        <taxon>Neopterygii</taxon>
        <taxon>Teleostei</taxon>
        <taxon>Anguilliformes</taxon>
        <taxon>Anguillidae</taxon>
        <taxon>Anguilla</taxon>
    </lineage>
</organism>
<accession>A0A0E9UWZ7</accession>
<evidence type="ECO:0000313" key="1">
    <source>
        <dbReference type="EMBL" id="JAH70332.1"/>
    </source>
</evidence>